<dbReference type="Pfam" id="PF02626">
    <property type="entry name" value="CT_A_B"/>
    <property type="match status" value="1"/>
</dbReference>
<dbReference type="InterPro" id="IPR052708">
    <property type="entry name" value="PxpC"/>
</dbReference>
<dbReference type="InterPro" id="IPR029000">
    <property type="entry name" value="Cyclophilin-like_dom_sf"/>
</dbReference>
<feature type="domain" description="Carboxyltransferase" evidence="4">
    <location>
        <begin position="27"/>
        <end position="323"/>
    </location>
</feature>
<dbReference type="SUPFAM" id="SSF50891">
    <property type="entry name" value="Cyclophilin-like"/>
    <property type="match status" value="1"/>
</dbReference>
<evidence type="ECO:0000313" key="6">
    <source>
        <dbReference type="Proteomes" id="UP001629246"/>
    </source>
</evidence>
<dbReference type="PANTHER" id="PTHR43309">
    <property type="entry name" value="5-OXOPROLINASE SUBUNIT C"/>
    <property type="match status" value="1"/>
</dbReference>
<accession>A0ABW9AFD0</accession>
<comment type="caution">
    <text evidence="5">The sequence shown here is derived from an EMBL/GenBank/DDBJ whole genome shotgun (WGS) entry which is preliminary data.</text>
</comment>
<protein>
    <submittedName>
        <fullName evidence="5">Biotin-dependent carboxyltransferase family protein</fullName>
    </submittedName>
</protein>
<dbReference type="SMART" id="SM00797">
    <property type="entry name" value="AHS2"/>
    <property type="match status" value="1"/>
</dbReference>
<evidence type="ECO:0000259" key="4">
    <source>
        <dbReference type="SMART" id="SM00797"/>
    </source>
</evidence>
<dbReference type="Gene3D" id="2.40.100.10">
    <property type="entry name" value="Cyclophilin-like"/>
    <property type="match status" value="1"/>
</dbReference>
<sequence>MSRPTIEILATGALSTVQDLGRNGSLRFGVGTSGAMDDLALAIGNILLGNEDNAAAIEIPILPFRMRFLEDSDFALTGADCGARLDGVAVPPWWCLHARKGQTLVLGVPLSDARAYVTLAGGIDVPQVLGSRSTQMRGNFGGFEGRPLKKGDVLKTIARASGATPLSKVTSAGFGVRPPAFGLPLSAAATPGAATVTAVRVLPAGEYDSYTAEALQHFWRADWQVTPQSDRYGYRLAGPVLSARTLIEKRSHGIVPGVIQVPQSGQPIIQLRDAQPSGGYPKIGTVIEADIWRLGQTRIGEAIRFVQVSHAEAVAALQEKDAYLAQLRQAVEWQRKV</sequence>
<proteinExistence type="predicted"/>
<reference evidence="5 6" key="1">
    <citation type="journal article" date="2024" name="Chem. Sci.">
        <title>Discovery of megapolipeptins by genome mining of a Burkholderiales bacteria collection.</title>
        <authorList>
            <person name="Paulo B.S."/>
            <person name="Recchia M.J.J."/>
            <person name="Lee S."/>
            <person name="Fergusson C.H."/>
            <person name="Romanowski S.B."/>
            <person name="Hernandez A."/>
            <person name="Krull N."/>
            <person name="Liu D.Y."/>
            <person name="Cavanagh H."/>
            <person name="Bos A."/>
            <person name="Gray C.A."/>
            <person name="Murphy B.T."/>
            <person name="Linington R.G."/>
            <person name="Eustaquio A.S."/>
        </authorList>
    </citation>
    <scope>NUCLEOTIDE SEQUENCE [LARGE SCALE GENOMIC DNA]</scope>
    <source>
        <strain evidence="5 6">RL21-008-BIB-A</strain>
    </source>
</reference>
<dbReference type="NCBIfam" id="TIGR00724">
    <property type="entry name" value="urea_amlyse_rel"/>
    <property type="match status" value="1"/>
</dbReference>
<organism evidence="5 6">
    <name type="scientific">Herbaspirillum lusitanum</name>
    <dbReference type="NCBI Taxonomy" id="213312"/>
    <lineage>
        <taxon>Bacteria</taxon>
        <taxon>Pseudomonadati</taxon>
        <taxon>Pseudomonadota</taxon>
        <taxon>Betaproteobacteria</taxon>
        <taxon>Burkholderiales</taxon>
        <taxon>Oxalobacteraceae</taxon>
        <taxon>Herbaspirillum</taxon>
    </lineage>
</organism>
<keyword evidence="1" id="KW-0547">Nucleotide-binding</keyword>
<keyword evidence="3" id="KW-0067">ATP-binding</keyword>
<evidence type="ECO:0000256" key="3">
    <source>
        <dbReference type="ARBA" id="ARBA00022840"/>
    </source>
</evidence>
<keyword evidence="6" id="KW-1185">Reference proteome</keyword>
<evidence type="ECO:0000256" key="2">
    <source>
        <dbReference type="ARBA" id="ARBA00022801"/>
    </source>
</evidence>
<gene>
    <name evidence="5" type="ORF">PQR62_25280</name>
</gene>
<keyword evidence="2" id="KW-0378">Hydrolase</keyword>
<dbReference type="RefSeq" id="WP_408160846.1">
    <property type="nucleotide sequence ID" value="NZ_JAQQFM010000019.1"/>
</dbReference>
<dbReference type="Proteomes" id="UP001629246">
    <property type="component" value="Unassembled WGS sequence"/>
</dbReference>
<dbReference type="EMBL" id="JAQQFM010000019">
    <property type="protein sequence ID" value="MFL9927608.1"/>
    <property type="molecule type" value="Genomic_DNA"/>
</dbReference>
<evidence type="ECO:0000313" key="5">
    <source>
        <dbReference type="EMBL" id="MFL9927608.1"/>
    </source>
</evidence>
<name>A0ABW9AFD0_9BURK</name>
<dbReference type="InterPro" id="IPR003778">
    <property type="entry name" value="CT_A_B"/>
</dbReference>
<dbReference type="PANTHER" id="PTHR43309:SF3">
    <property type="entry name" value="5-OXOPROLINASE SUBUNIT C"/>
    <property type="match status" value="1"/>
</dbReference>
<evidence type="ECO:0000256" key="1">
    <source>
        <dbReference type="ARBA" id="ARBA00022741"/>
    </source>
</evidence>